<dbReference type="Pfam" id="PF18417">
    <property type="entry name" value="LodA_C"/>
    <property type="match status" value="1"/>
</dbReference>
<dbReference type="InterPro" id="IPR020835">
    <property type="entry name" value="Catalase_sf"/>
</dbReference>
<evidence type="ECO:0000313" key="4">
    <source>
        <dbReference type="EMBL" id="UUX50982.1"/>
    </source>
</evidence>
<evidence type="ECO:0000313" key="5">
    <source>
        <dbReference type="Proteomes" id="UP001060336"/>
    </source>
</evidence>
<feature type="compositionally biased region" description="Basic and acidic residues" evidence="1">
    <location>
        <begin position="947"/>
        <end position="961"/>
    </location>
</feature>
<feature type="region of interest" description="Disordered" evidence="1">
    <location>
        <begin position="947"/>
        <end position="1003"/>
    </location>
</feature>
<evidence type="ECO:0000259" key="2">
    <source>
        <dbReference type="Pfam" id="PF17990"/>
    </source>
</evidence>
<accession>A0A9J7AV40</accession>
<feature type="domain" description="L-lysine epsilon oxidase C-terminal" evidence="3">
    <location>
        <begin position="698"/>
        <end position="851"/>
    </location>
</feature>
<name>A0A9J7AV40_9PROT</name>
<sequence>MADKKIEAENNRRKSANDVACWDCSQNATERLEEMFVNLIQRERIAKGQTPARRTVFLKQHGVAYGFFKPLPKLPAEWKIGTFSHGELPCWVRFSSDTQPTSPDLHSTLGIGIKLFDVPGPKLLGVSDTADFIMQNHDVFFVDNATEFCEFTTAGVVDGNYPRYLRDHPKTAHILNEMEKAEASCLTANYWAILPFGFGTDGNGEQRYVKYRLEPVGQEVGEPFDENDYLAVDLASRLRRDQAVFKFMIQPRGKPKDDPLDEATVRWSGDWIHIADLVLPKQDIERRGQSSYGENLAFNIWRTPPEQEPQGSIAAARKVVYQGSADQRRLANGVTLTEPETPAPAEAPGPVPDDCIVTAAIYPPIGVCRVGNSPNEFYIGPEVPDPAPLKPGDYRDSKGRLKREAARFRIYGLNALGEPVRELLPDGDTEIKWKVTLENQKSAWYQFQLALDIPEAADADPSLLRNSTVSDRSALRITPGERRISGKNRSGKRYHFADGRFMGERVYLGELRTDKEGRLIVLGGHGKSSSYDGGRAVTFANNEGWHDDTSDGPVIAKVSYKGVPLKVAPAWVVCAPPNYGPQQKSVRTMWDLMRDVAVEAGTLPHPKRPSFQRDIRPIFERMSALQWVNQGFAGGFGFGSPFDFSSRAWLERLGDPSPANLEMRRVLKNNFRHFDTDGNSPVPWPWLYGDAMNVPPADTPRQNAELSKLQLWALEQWAIGNFDADYDPDEVPPCSIDDVPVADQPDILTRAAMDFCLADAFHPGCEMTWPMRHSGMYMAPFRLKHRKRDNPEVSYGAELTPDTLSLPDGPLDGGQSPGSITRWMAVPWQTDTSSCRAGYVPSYDPYLPTFWPARVPNQVMGEEAYKIVMNESLPRSERLQAFANRANWLEPLGLEKGYTHQINHMIHHFDQMGVVEVRSGLPDDPDFPAVMQVSDQPQPEVWKRANVETEAEDWRAEERLGARITASRPDAEAGPDGVSAPTDLSSIEKVNRFPHGLLRSRSR</sequence>
<keyword evidence="5" id="KW-1185">Reference proteome</keyword>
<dbReference type="SUPFAM" id="SSF56634">
    <property type="entry name" value="Heme-dependent catalase-like"/>
    <property type="match status" value="1"/>
</dbReference>
<evidence type="ECO:0000256" key="1">
    <source>
        <dbReference type="SAM" id="MobiDB-lite"/>
    </source>
</evidence>
<dbReference type="EMBL" id="CP102480">
    <property type="protein sequence ID" value="UUX50982.1"/>
    <property type="molecule type" value="Genomic_DNA"/>
</dbReference>
<protein>
    <submittedName>
        <fullName evidence="4">LodA/GoxA family CTQ-dependent oxidase</fullName>
    </submittedName>
</protein>
<evidence type="ECO:0000259" key="3">
    <source>
        <dbReference type="Pfam" id="PF18417"/>
    </source>
</evidence>
<dbReference type="Pfam" id="PF17990">
    <property type="entry name" value="LodA_N"/>
    <property type="match status" value="1"/>
</dbReference>
<gene>
    <name evidence="4" type="ORF">NUH88_04645</name>
</gene>
<dbReference type="Gene3D" id="2.40.180.10">
    <property type="entry name" value="Catalase core domain"/>
    <property type="match status" value="1"/>
</dbReference>
<reference evidence="4" key="1">
    <citation type="submission" date="2022-08" db="EMBL/GenBank/DDBJ databases">
        <title>Nisaea acidiphila sp. nov., isolated from a marine algal debris and emended description of the genus Nisaea Urios et al. 2008.</title>
        <authorList>
            <person name="Kwon K."/>
        </authorList>
    </citation>
    <scope>NUCLEOTIDE SEQUENCE</scope>
    <source>
        <strain evidence="4">MEBiC11861</strain>
    </source>
</reference>
<dbReference type="KEGG" id="naci:NUH88_04645"/>
<dbReference type="RefSeq" id="WP_257770248.1">
    <property type="nucleotide sequence ID" value="NZ_CP102480.1"/>
</dbReference>
<dbReference type="CDD" id="cd14731">
    <property type="entry name" value="LodA_like_1"/>
    <property type="match status" value="1"/>
</dbReference>
<organism evidence="4 5">
    <name type="scientific">Nisaea acidiphila</name>
    <dbReference type="NCBI Taxonomy" id="1862145"/>
    <lineage>
        <taxon>Bacteria</taxon>
        <taxon>Pseudomonadati</taxon>
        <taxon>Pseudomonadota</taxon>
        <taxon>Alphaproteobacteria</taxon>
        <taxon>Rhodospirillales</taxon>
        <taxon>Thalassobaculaceae</taxon>
        <taxon>Nisaea</taxon>
    </lineage>
</organism>
<dbReference type="InterPro" id="IPR041173">
    <property type="entry name" value="LodA_C"/>
</dbReference>
<dbReference type="InterPro" id="IPR041168">
    <property type="entry name" value="LodA_N"/>
</dbReference>
<dbReference type="Proteomes" id="UP001060336">
    <property type="component" value="Chromosome"/>
</dbReference>
<dbReference type="AlphaFoldDB" id="A0A9J7AV40"/>
<feature type="domain" description="L-Lysine epsilon oxidase N-terminal" evidence="2">
    <location>
        <begin position="362"/>
        <end position="574"/>
    </location>
</feature>
<dbReference type="GO" id="GO:0020037">
    <property type="term" value="F:heme binding"/>
    <property type="evidence" value="ECO:0007669"/>
    <property type="project" value="InterPro"/>
</dbReference>
<proteinExistence type="predicted"/>
<dbReference type="InterPro" id="IPR033798">
    <property type="entry name" value="LodA-like"/>
</dbReference>